<evidence type="ECO:0000256" key="3">
    <source>
        <dbReference type="ARBA" id="ARBA00022833"/>
    </source>
</evidence>
<comment type="caution">
    <text evidence="4">The sequence shown here is derived from an EMBL/GenBank/DDBJ whole genome shotgun (WGS) entry which is preliminary data.</text>
</comment>
<evidence type="ECO:0008006" key="6">
    <source>
        <dbReference type="Google" id="ProtNLM"/>
    </source>
</evidence>
<dbReference type="InterPro" id="IPR008584">
    <property type="entry name" value="CXXC_Zn-binding_euk"/>
</dbReference>
<dbReference type="PANTHER" id="PTHR12857:SF0">
    <property type="entry name" value="CXXC MOTIF CONTAINING ZINC BINDING PROTEIN"/>
    <property type="match status" value="1"/>
</dbReference>
<evidence type="ECO:0000313" key="4">
    <source>
        <dbReference type="EMBL" id="CAL4137476.1"/>
    </source>
</evidence>
<dbReference type="EMBL" id="CAXKWB010030394">
    <property type="protein sequence ID" value="CAL4137476.1"/>
    <property type="molecule type" value="Genomic_DNA"/>
</dbReference>
<evidence type="ECO:0000256" key="1">
    <source>
        <dbReference type="ARBA" id="ARBA00007818"/>
    </source>
</evidence>
<keyword evidence="5" id="KW-1185">Reference proteome</keyword>
<reference evidence="4 5" key="1">
    <citation type="submission" date="2024-05" db="EMBL/GenBank/DDBJ databases">
        <authorList>
            <person name="Wallberg A."/>
        </authorList>
    </citation>
    <scope>NUCLEOTIDE SEQUENCE [LARGE SCALE GENOMIC DNA]</scope>
</reference>
<dbReference type="PANTHER" id="PTHR12857">
    <property type="entry name" value="CXXC MOTIF CONTAINING ZINC BINDING PROTEIN"/>
    <property type="match status" value="1"/>
</dbReference>
<evidence type="ECO:0000256" key="2">
    <source>
        <dbReference type="ARBA" id="ARBA00022723"/>
    </source>
</evidence>
<proteinExistence type="inferred from homology"/>
<accession>A0AAV2RTF4</accession>
<gene>
    <name evidence="4" type="ORF">MNOR_LOCUS28095</name>
</gene>
<name>A0AAV2RTF4_MEGNR</name>
<organism evidence="4 5">
    <name type="scientific">Meganyctiphanes norvegica</name>
    <name type="common">Northern krill</name>
    <name type="synonym">Thysanopoda norvegica</name>
    <dbReference type="NCBI Taxonomy" id="48144"/>
    <lineage>
        <taxon>Eukaryota</taxon>
        <taxon>Metazoa</taxon>
        <taxon>Ecdysozoa</taxon>
        <taxon>Arthropoda</taxon>
        <taxon>Crustacea</taxon>
        <taxon>Multicrustacea</taxon>
        <taxon>Malacostraca</taxon>
        <taxon>Eumalacostraca</taxon>
        <taxon>Eucarida</taxon>
        <taxon>Euphausiacea</taxon>
        <taxon>Euphausiidae</taxon>
        <taxon>Meganyctiphanes</taxon>
    </lineage>
</organism>
<comment type="similarity">
    <text evidence="1">Belongs to the UPF0587 family.</text>
</comment>
<keyword evidence="3" id="KW-0862">Zinc</keyword>
<protein>
    <recommendedName>
        <fullName evidence="6">CXXC motif containing zinc binding protein</fullName>
    </recommendedName>
</protein>
<feature type="non-terminal residue" evidence="4">
    <location>
        <position position="1"/>
    </location>
</feature>
<dbReference type="SUPFAM" id="SSF141678">
    <property type="entry name" value="MAL13P1.257-like"/>
    <property type="match status" value="1"/>
</dbReference>
<keyword evidence="2" id="KW-0479">Metal-binding</keyword>
<dbReference type="GO" id="GO:0008270">
    <property type="term" value="F:zinc ion binding"/>
    <property type="evidence" value="ECO:0007669"/>
    <property type="project" value="TreeGrafter"/>
</dbReference>
<dbReference type="AlphaFoldDB" id="A0AAV2RTF4"/>
<dbReference type="Proteomes" id="UP001497623">
    <property type="component" value="Unassembled WGS sequence"/>
</dbReference>
<dbReference type="Pfam" id="PF05907">
    <property type="entry name" value="CXXC_Zn-b_euk"/>
    <property type="match status" value="1"/>
</dbReference>
<sequence>NLPAGCCRYFDYKTKQKTIVKMPVFKIQMSAQLENITNITAPGDDFQYVIKIRCNSCNEVCDKWLYISADESAEIPGSRGNANMVYKCKLCKKTHTLDVLLQHRKPYTIDDVPNFKEIIAFECRGISVVEFKFADGWSCEGSESGTKFEDLCLDEDWCDYDEESNQPVGISELESKIV</sequence>
<evidence type="ECO:0000313" key="5">
    <source>
        <dbReference type="Proteomes" id="UP001497623"/>
    </source>
</evidence>